<evidence type="ECO:0000313" key="5">
    <source>
        <dbReference type="Proteomes" id="UP001445076"/>
    </source>
</evidence>
<dbReference type="AlphaFoldDB" id="A0AAW0W6I5"/>
<sequence>MYRIVFLFFICFIVVLQRLENQREDRLKEQRDKIHCLVYERQTALESWYQTLIHQIYGREPYKPSEQCSESWINVPILSSMAHSSCLMDEIMTLKNTLQKMSLSQEERGMPWLQDVGLMALFLALFFIYFVWTDDEERLPEDEEESLHEDAEERLPEDDEEYMIFRMSMIKLNETYDYESCLQRFVHVRNILRKIQRENYNTVFDDECLSWDNAACVS</sequence>
<evidence type="ECO:0000256" key="2">
    <source>
        <dbReference type="SAM" id="SignalP"/>
    </source>
</evidence>
<protein>
    <recommendedName>
        <fullName evidence="3">SERTA domain-containing protein</fullName>
    </recommendedName>
</protein>
<dbReference type="Proteomes" id="UP001445076">
    <property type="component" value="Unassembled WGS sequence"/>
</dbReference>
<accession>A0AAW0W6I5</accession>
<keyword evidence="5" id="KW-1185">Reference proteome</keyword>
<keyword evidence="1" id="KW-0812">Transmembrane</keyword>
<dbReference type="Pfam" id="PF06031">
    <property type="entry name" value="SERTA"/>
    <property type="match status" value="1"/>
</dbReference>
<evidence type="ECO:0000313" key="4">
    <source>
        <dbReference type="EMBL" id="KAK8724492.1"/>
    </source>
</evidence>
<dbReference type="InterPro" id="IPR009263">
    <property type="entry name" value="SERTA_dom"/>
</dbReference>
<dbReference type="PROSITE" id="PS51053">
    <property type="entry name" value="SERTA"/>
    <property type="match status" value="1"/>
</dbReference>
<proteinExistence type="predicted"/>
<feature type="domain" description="SERTA" evidence="3">
    <location>
        <begin position="157"/>
        <end position="203"/>
    </location>
</feature>
<evidence type="ECO:0000259" key="3">
    <source>
        <dbReference type="PROSITE" id="PS51053"/>
    </source>
</evidence>
<name>A0AAW0W6I5_CHEQU</name>
<keyword evidence="1" id="KW-1133">Transmembrane helix</keyword>
<comment type="caution">
    <text evidence="4">The sequence shown here is derived from an EMBL/GenBank/DDBJ whole genome shotgun (WGS) entry which is preliminary data.</text>
</comment>
<keyword evidence="1" id="KW-0472">Membrane</keyword>
<reference evidence="4 5" key="1">
    <citation type="journal article" date="2024" name="BMC Genomics">
        <title>Genome assembly of redclaw crayfish (Cherax quadricarinatus) provides insights into its immune adaptation and hypoxia tolerance.</title>
        <authorList>
            <person name="Liu Z."/>
            <person name="Zheng J."/>
            <person name="Li H."/>
            <person name="Fang K."/>
            <person name="Wang S."/>
            <person name="He J."/>
            <person name="Zhou D."/>
            <person name="Weng S."/>
            <person name="Chi M."/>
            <person name="Gu Z."/>
            <person name="He J."/>
            <person name="Li F."/>
            <person name="Wang M."/>
        </authorList>
    </citation>
    <scope>NUCLEOTIDE SEQUENCE [LARGE SCALE GENOMIC DNA]</scope>
    <source>
        <strain evidence="4">ZL_2023a</strain>
    </source>
</reference>
<gene>
    <name evidence="4" type="ORF">OTU49_011098</name>
</gene>
<feature type="signal peptide" evidence="2">
    <location>
        <begin position="1"/>
        <end position="17"/>
    </location>
</feature>
<dbReference type="EMBL" id="JARKIK010000085">
    <property type="protein sequence ID" value="KAK8724492.1"/>
    <property type="molecule type" value="Genomic_DNA"/>
</dbReference>
<evidence type="ECO:0000256" key="1">
    <source>
        <dbReference type="SAM" id="Phobius"/>
    </source>
</evidence>
<organism evidence="4 5">
    <name type="scientific">Cherax quadricarinatus</name>
    <name type="common">Australian red claw crayfish</name>
    <dbReference type="NCBI Taxonomy" id="27406"/>
    <lineage>
        <taxon>Eukaryota</taxon>
        <taxon>Metazoa</taxon>
        <taxon>Ecdysozoa</taxon>
        <taxon>Arthropoda</taxon>
        <taxon>Crustacea</taxon>
        <taxon>Multicrustacea</taxon>
        <taxon>Malacostraca</taxon>
        <taxon>Eumalacostraca</taxon>
        <taxon>Eucarida</taxon>
        <taxon>Decapoda</taxon>
        <taxon>Pleocyemata</taxon>
        <taxon>Astacidea</taxon>
        <taxon>Parastacoidea</taxon>
        <taxon>Parastacidae</taxon>
        <taxon>Cherax</taxon>
    </lineage>
</organism>
<keyword evidence="2" id="KW-0732">Signal</keyword>
<feature type="transmembrane region" description="Helical" evidence="1">
    <location>
        <begin position="112"/>
        <end position="132"/>
    </location>
</feature>
<feature type="chain" id="PRO_5043743626" description="SERTA domain-containing protein" evidence="2">
    <location>
        <begin position="18"/>
        <end position="218"/>
    </location>
</feature>